<evidence type="ECO:0000313" key="3">
    <source>
        <dbReference type="Proteomes" id="UP000030671"/>
    </source>
</evidence>
<dbReference type="EMBL" id="KI925457">
    <property type="protein sequence ID" value="ETW82555.1"/>
    <property type="molecule type" value="Genomic_DNA"/>
</dbReference>
<proteinExistence type="predicted"/>
<dbReference type="GeneID" id="20677534"/>
<dbReference type="RefSeq" id="XP_009544910.1">
    <property type="nucleotide sequence ID" value="XM_009546615.1"/>
</dbReference>
<dbReference type="Proteomes" id="UP000030671">
    <property type="component" value="Unassembled WGS sequence"/>
</dbReference>
<dbReference type="AlphaFoldDB" id="W4KB12"/>
<dbReference type="InParanoid" id="W4KB12"/>
<feature type="domain" description="Ribosomal RNA methyltransferase FtsJ" evidence="1">
    <location>
        <begin position="93"/>
        <end position="270"/>
    </location>
</feature>
<name>W4KB12_HETIT</name>
<reference evidence="2 3" key="1">
    <citation type="journal article" date="2012" name="New Phytol.">
        <title>Insight into trade-off between wood decay and parasitism from the genome of a fungal forest pathogen.</title>
        <authorList>
            <person name="Olson A."/>
            <person name="Aerts A."/>
            <person name="Asiegbu F."/>
            <person name="Belbahri L."/>
            <person name="Bouzid O."/>
            <person name="Broberg A."/>
            <person name="Canback B."/>
            <person name="Coutinho P.M."/>
            <person name="Cullen D."/>
            <person name="Dalman K."/>
            <person name="Deflorio G."/>
            <person name="van Diepen L.T."/>
            <person name="Dunand C."/>
            <person name="Duplessis S."/>
            <person name="Durling M."/>
            <person name="Gonthier P."/>
            <person name="Grimwood J."/>
            <person name="Fossdal C.G."/>
            <person name="Hansson D."/>
            <person name="Henrissat B."/>
            <person name="Hietala A."/>
            <person name="Himmelstrand K."/>
            <person name="Hoffmeister D."/>
            <person name="Hogberg N."/>
            <person name="James T.Y."/>
            <person name="Karlsson M."/>
            <person name="Kohler A."/>
            <person name="Kues U."/>
            <person name="Lee Y.H."/>
            <person name="Lin Y.C."/>
            <person name="Lind M."/>
            <person name="Lindquist E."/>
            <person name="Lombard V."/>
            <person name="Lucas S."/>
            <person name="Lunden K."/>
            <person name="Morin E."/>
            <person name="Murat C."/>
            <person name="Park J."/>
            <person name="Raffaello T."/>
            <person name="Rouze P."/>
            <person name="Salamov A."/>
            <person name="Schmutz J."/>
            <person name="Solheim H."/>
            <person name="Stahlberg J."/>
            <person name="Velez H."/>
            <person name="de Vries R.P."/>
            <person name="Wiebenga A."/>
            <person name="Woodward S."/>
            <person name="Yakovlev I."/>
            <person name="Garbelotto M."/>
            <person name="Martin F."/>
            <person name="Grigoriev I.V."/>
            <person name="Stenlid J."/>
        </authorList>
    </citation>
    <scope>NUCLEOTIDE SEQUENCE [LARGE SCALE GENOMIC DNA]</scope>
    <source>
        <strain evidence="2 3">TC 32-1</strain>
    </source>
</reference>
<dbReference type="Gene3D" id="3.40.50.12760">
    <property type="match status" value="1"/>
</dbReference>
<dbReference type="HOGENOM" id="CLU_043071_1_0_1"/>
<dbReference type="SUPFAM" id="SSF53335">
    <property type="entry name" value="S-adenosyl-L-methionine-dependent methyltransferases"/>
    <property type="match status" value="1"/>
</dbReference>
<accession>W4KB12</accession>
<sequence length="354" mass="40109">MATSPVSPQCPEPYLLKDLSSEILAQNVFELELLKVLRKKGWDEEGLDGHFNRQRQIADSADDRMNSIWFNKMKKVFRELDVQARFVPTFGRLEFLDLGCCPGGFTSYILQKHHRAHGTGISLPIEQGGHPMALEQHLSSRFELHLADLLYYKLHSGHRPLLLTSMQPLPDGFAARFNIVILDGHFLRTYRSPALTDPDEWDRHRLLISQIVIALRSVAPGGTIVIKLSHPEKLLTAQILHMLDNLSISLCVHKPHSLHANRGTFYAIAKGIGRGPHGEKQSQYLQGLEDLWHDITFGGETGRGRFMTATDLDFITTYDDIVTTYLGRLIDLGRSVWLTQADALQVWFSRRGIL</sequence>
<evidence type="ECO:0000259" key="1">
    <source>
        <dbReference type="Pfam" id="PF01728"/>
    </source>
</evidence>
<dbReference type="GO" id="GO:0008168">
    <property type="term" value="F:methyltransferase activity"/>
    <property type="evidence" value="ECO:0007669"/>
    <property type="project" value="InterPro"/>
</dbReference>
<dbReference type="STRING" id="747525.W4KB12"/>
<keyword evidence="3" id="KW-1185">Reference proteome</keyword>
<protein>
    <recommendedName>
        <fullName evidence="1">Ribosomal RNA methyltransferase FtsJ domain-containing protein</fullName>
    </recommendedName>
</protein>
<organism evidence="2 3">
    <name type="scientific">Heterobasidion irregulare (strain TC 32-1)</name>
    <dbReference type="NCBI Taxonomy" id="747525"/>
    <lineage>
        <taxon>Eukaryota</taxon>
        <taxon>Fungi</taxon>
        <taxon>Dikarya</taxon>
        <taxon>Basidiomycota</taxon>
        <taxon>Agaricomycotina</taxon>
        <taxon>Agaricomycetes</taxon>
        <taxon>Russulales</taxon>
        <taxon>Bondarzewiaceae</taxon>
        <taxon>Heterobasidion</taxon>
        <taxon>Heterobasidion annosum species complex</taxon>
    </lineage>
</organism>
<dbReference type="InterPro" id="IPR029063">
    <property type="entry name" value="SAM-dependent_MTases_sf"/>
</dbReference>
<dbReference type="InterPro" id="IPR002877">
    <property type="entry name" value="RNA_MeTrfase_FtsJ_dom"/>
</dbReference>
<evidence type="ECO:0000313" key="2">
    <source>
        <dbReference type="EMBL" id="ETW82555.1"/>
    </source>
</evidence>
<gene>
    <name evidence="2" type="ORF">HETIRDRAFT_473716</name>
</gene>
<dbReference type="GO" id="GO:0032259">
    <property type="term" value="P:methylation"/>
    <property type="evidence" value="ECO:0007669"/>
    <property type="project" value="InterPro"/>
</dbReference>
<dbReference type="OrthoDB" id="417125at2759"/>
<dbReference type="eggNOG" id="ENOG502S5H8">
    <property type="taxonomic scope" value="Eukaryota"/>
</dbReference>
<dbReference type="KEGG" id="hir:HETIRDRAFT_473716"/>
<dbReference type="Pfam" id="PF01728">
    <property type="entry name" value="FtsJ"/>
    <property type="match status" value="1"/>
</dbReference>